<gene>
    <name evidence="1" type="ORF">ABT404_18285</name>
</gene>
<proteinExistence type="predicted"/>
<evidence type="ECO:0000313" key="2">
    <source>
        <dbReference type="Proteomes" id="UP001474181"/>
    </source>
</evidence>
<dbReference type="RefSeq" id="WP_350782200.1">
    <property type="nucleotide sequence ID" value="NZ_JBEPEK010000117.1"/>
</dbReference>
<accession>A0ABV1WXC3</accession>
<dbReference type="EMBL" id="JBEPEK010000117">
    <property type="protein sequence ID" value="MER7181400.1"/>
    <property type="molecule type" value="Genomic_DNA"/>
</dbReference>
<comment type="caution">
    <text evidence="1">The sequence shown here is derived from an EMBL/GenBank/DDBJ whole genome shotgun (WGS) entry which is preliminary data.</text>
</comment>
<name>A0ABV1WXC3_9ACTN</name>
<keyword evidence="2" id="KW-1185">Reference proteome</keyword>
<organism evidence="1 2">
    <name type="scientific">Streptomyces hyaluromycini</name>
    <dbReference type="NCBI Taxonomy" id="1377993"/>
    <lineage>
        <taxon>Bacteria</taxon>
        <taxon>Bacillati</taxon>
        <taxon>Actinomycetota</taxon>
        <taxon>Actinomycetes</taxon>
        <taxon>Kitasatosporales</taxon>
        <taxon>Streptomycetaceae</taxon>
        <taxon>Streptomyces</taxon>
    </lineage>
</organism>
<reference evidence="1 2" key="1">
    <citation type="submission" date="2024-06" db="EMBL/GenBank/DDBJ databases">
        <title>The Natural Products Discovery Center: Release of the First 8490 Sequenced Strains for Exploring Actinobacteria Biosynthetic Diversity.</title>
        <authorList>
            <person name="Kalkreuter E."/>
            <person name="Kautsar S.A."/>
            <person name="Yang D."/>
            <person name="Bader C.D."/>
            <person name="Teijaro C.N."/>
            <person name="Fluegel L."/>
            <person name="Davis C.M."/>
            <person name="Simpson J.R."/>
            <person name="Lauterbach L."/>
            <person name="Steele A.D."/>
            <person name="Gui C."/>
            <person name="Meng S."/>
            <person name="Li G."/>
            <person name="Viehrig K."/>
            <person name="Ye F."/>
            <person name="Su P."/>
            <person name="Kiefer A.F."/>
            <person name="Nichols A."/>
            <person name="Cepeda A.J."/>
            <person name="Yan W."/>
            <person name="Fan B."/>
            <person name="Jiang Y."/>
            <person name="Adhikari A."/>
            <person name="Zheng C.-J."/>
            <person name="Schuster L."/>
            <person name="Cowan T.M."/>
            <person name="Smanski M.J."/>
            <person name="Chevrette M.G."/>
            <person name="De Carvalho L.P.S."/>
            <person name="Shen B."/>
        </authorList>
    </citation>
    <scope>NUCLEOTIDE SEQUENCE [LARGE SCALE GENOMIC DNA]</scope>
    <source>
        <strain evidence="1 2">NPDC000234</strain>
    </source>
</reference>
<sequence>MTDGRRDFRAYLQKAAGGVPERFPAELRPEIYTLSFRTWRVDDDDRRPYAAIGYNPEIQYEAERRPEVPDEARWNHAWRLLDGFEMLGNRPGDPAGGALYAEEVRRLGLRFDGDGDGAELDAARELLGLRLGAG</sequence>
<dbReference type="Proteomes" id="UP001474181">
    <property type="component" value="Unassembled WGS sequence"/>
</dbReference>
<evidence type="ECO:0000313" key="1">
    <source>
        <dbReference type="EMBL" id="MER7181400.1"/>
    </source>
</evidence>
<protein>
    <submittedName>
        <fullName evidence="1">Uncharacterized protein</fullName>
    </submittedName>
</protein>